<evidence type="ECO:0000313" key="3">
    <source>
        <dbReference type="EMBL" id="KAA3522262.1"/>
    </source>
</evidence>
<dbReference type="OrthoDB" id="9814821at2"/>
<comment type="caution">
    <text evidence="4">The sequence shown here is derived from an EMBL/GenBank/DDBJ whole genome shotgun (WGS) entry which is preliminary data.</text>
</comment>
<dbReference type="EMBL" id="QUSG01000019">
    <property type="protein sequence ID" value="KAA3522262.1"/>
    <property type="molecule type" value="Genomic_DNA"/>
</dbReference>
<reference evidence="3 5" key="1">
    <citation type="submission" date="2018-08" db="EMBL/GenBank/DDBJ databases">
        <title>Genome sequencing of Agrobacterium vitis strain ICMP 10754.</title>
        <authorList>
            <person name="Visnovsky S.B."/>
            <person name="Pitman A.R."/>
        </authorList>
    </citation>
    <scope>NUCLEOTIDE SEQUENCE [LARGE SCALE GENOMIC DNA]</scope>
    <source>
        <strain evidence="3 5">ICMP 10754</strain>
    </source>
</reference>
<dbReference type="Proteomes" id="UP000477951">
    <property type="component" value="Unassembled WGS sequence"/>
</dbReference>
<sequence>MGMTLPYQLDACTLTTLTHGGQLSVTDIATSIIRRIEERDSAVRAYAHFDPAQVLAAAQQLDAAAHKGPLHGVPIAIKDVINTKDMPTQHNSARYQGHQPGMDAACVDTLRQAGALLIGKTVTTEFATTNRGSVTRNPHDLACTPGGSSSGSGAAVADFQATLALGTQTGGSTIRPASFCGIYGFKPTWNAISREGLKMYSATCDTLGLYARSANDLALLADVFALDAPETTLADDLAGKRVGVCLSPAWPKAEAATQQAMSIAIDALKQAGAVVSDVVLPAMFDGILTAHHIILRREGRAAFLNEAYGTPDLHDELKAMVENREAITPSQARGAYRLADQCRAAFEDIAASFDVILTPSSTGEAPKGIETTGDAIFNSIWTLMQVPVVNVPGLYGPNGRPVGVSLTAQRYQDRKVIAYAGLLGAALQNRQSMAAE</sequence>
<dbReference type="AlphaFoldDB" id="A0A368NLR0"/>
<dbReference type="Pfam" id="PF01425">
    <property type="entry name" value="Amidase"/>
    <property type="match status" value="1"/>
</dbReference>
<dbReference type="SUPFAM" id="SSF75304">
    <property type="entry name" value="Amidase signature (AS) enzymes"/>
    <property type="match status" value="1"/>
</dbReference>
<feature type="domain" description="Amidase" evidence="2">
    <location>
        <begin position="29"/>
        <end position="416"/>
    </location>
</feature>
<accession>A0A368NLR0</accession>
<dbReference type="InterPro" id="IPR000120">
    <property type="entry name" value="Amidase"/>
</dbReference>
<gene>
    <name evidence="3" type="ORF">DXT89_22065</name>
    <name evidence="4" type="ORF">GOZ90_23745</name>
</gene>
<evidence type="ECO:0000256" key="1">
    <source>
        <dbReference type="ARBA" id="ARBA00009199"/>
    </source>
</evidence>
<dbReference type="Gene3D" id="3.90.1300.10">
    <property type="entry name" value="Amidase signature (AS) domain"/>
    <property type="match status" value="1"/>
</dbReference>
<protein>
    <submittedName>
        <fullName evidence="4">Amidase</fullName>
    </submittedName>
</protein>
<organism evidence="4 6">
    <name type="scientific">Agrobacterium vitis</name>
    <name type="common">Rhizobium vitis</name>
    <dbReference type="NCBI Taxonomy" id="373"/>
    <lineage>
        <taxon>Bacteria</taxon>
        <taxon>Pseudomonadati</taxon>
        <taxon>Pseudomonadota</taxon>
        <taxon>Alphaproteobacteria</taxon>
        <taxon>Hyphomicrobiales</taxon>
        <taxon>Rhizobiaceae</taxon>
        <taxon>Rhizobium/Agrobacterium group</taxon>
        <taxon>Agrobacterium</taxon>
    </lineage>
</organism>
<dbReference type="GO" id="GO:0003824">
    <property type="term" value="F:catalytic activity"/>
    <property type="evidence" value="ECO:0007669"/>
    <property type="project" value="InterPro"/>
</dbReference>
<dbReference type="Proteomes" id="UP000436911">
    <property type="component" value="Unassembled WGS sequence"/>
</dbReference>
<proteinExistence type="inferred from homology"/>
<evidence type="ECO:0000259" key="2">
    <source>
        <dbReference type="Pfam" id="PF01425"/>
    </source>
</evidence>
<reference evidence="4 6" key="2">
    <citation type="submission" date="2019-12" db="EMBL/GenBank/DDBJ databases">
        <title>Whole-genome sequencing of Allorhizobium vitis.</title>
        <authorList>
            <person name="Gan H.M."/>
            <person name="Szegedi E."/>
            <person name="Burr T."/>
            <person name="Savka M.A."/>
        </authorList>
    </citation>
    <scope>NUCLEOTIDE SEQUENCE [LARGE SCALE GENOMIC DNA]</scope>
    <source>
        <strain evidence="4 6">CG516</strain>
    </source>
</reference>
<evidence type="ECO:0000313" key="6">
    <source>
        <dbReference type="Proteomes" id="UP000477951"/>
    </source>
</evidence>
<evidence type="ECO:0000313" key="4">
    <source>
        <dbReference type="EMBL" id="MUZ75688.1"/>
    </source>
</evidence>
<dbReference type="InterPro" id="IPR036928">
    <property type="entry name" value="AS_sf"/>
</dbReference>
<comment type="similarity">
    <text evidence="1">Belongs to the amidase family.</text>
</comment>
<name>A0A368NLR0_AGRVI</name>
<dbReference type="EMBL" id="WPHR01000034">
    <property type="protein sequence ID" value="MUZ75688.1"/>
    <property type="molecule type" value="Genomic_DNA"/>
</dbReference>
<evidence type="ECO:0000313" key="5">
    <source>
        <dbReference type="Proteomes" id="UP000436911"/>
    </source>
</evidence>
<dbReference type="InterPro" id="IPR023631">
    <property type="entry name" value="Amidase_dom"/>
</dbReference>
<dbReference type="PANTHER" id="PTHR11895:SF151">
    <property type="entry name" value="GLUTAMYL-TRNA(GLN) AMIDOTRANSFERASE SUBUNIT A"/>
    <property type="match status" value="1"/>
</dbReference>
<dbReference type="PANTHER" id="PTHR11895">
    <property type="entry name" value="TRANSAMIDASE"/>
    <property type="match status" value="1"/>
</dbReference>